<evidence type="ECO:0000256" key="1">
    <source>
        <dbReference type="SAM" id="Phobius"/>
    </source>
</evidence>
<sequence length="94" mass="10267">MQSKNKTLTTGLFLFVIGGITLLVERLTNWGVSRLIGKLYCGERYLQAAGQVGDGTCGFNMDMVVGLVCFLLCVTGLLLLVIGLVQKSLWKKKI</sequence>
<dbReference type="Proteomes" id="UP000256388">
    <property type="component" value="Unassembled WGS sequence"/>
</dbReference>
<keyword evidence="1" id="KW-1133">Transmembrane helix</keyword>
<proteinExistence type="predicted"/>
<accession>A0A347ZU78</accession>
<reference evidence="2 3" key="1">
    <citation type="submission" date="2018-08" db="EMBL/GenBank/DDBJ databases">
        <title>Genomic Encyclopedia of Type Strains, Phase IV (KMG-IV): sequencing the most valuable type-strain genomes for metagenomic binning, comparative biology and taxonomic classification.</title>
        <authorList>
            <person name="Goeker M."/>
        </authorList>
    </citation>
    <scope>NUCLEOTIDE SEQUENCE [LARGE SCALE GENOMIC DNA]</scope>
    <source>
        <strain evidence="2 3">DSM 23923</strain>
    </source>
</reference>
<dbReference type="RefSeq" id="WP_116223729.1">
    <property type="nucleotide sequence ID" value="NZ_AP018437.1"/>
</dbReference>
<evidence type="ECO:0000313" key="2">
    <source>
        <dbReference type="EMBL" id="REG10558.1"/>
    </source>
</evidence>
<keyword evidence="3" id="KW-1185">Reference proteome</keyword>
<keyword evidence="1" id="KW-0472">Membrane</keyword>
<keyword evidence="1" id="KW-0812">Transmembrane</keyword>
<evidence type="ECO:0000313" key="3">
    <source>
        <dbReference type="Proteomes" id="UP000256388"/>
    </source>
</evidence>
<organism evidence="2 3">
    <name type="scientific">Pelolinea submarina</name>
    <dbReference type="NCBI Taxonomy" id="913107"/>
    <lineage>
        <taxon>Bacteria</taxon>
        <taxon>Bacillati</taxon>
        <taxon>Chloroflexota</taxon>
        <taxon>Anaerolineae</taxon>
        <taxon>Anaerolineales</taxon>
        <taxon>Anaerolineaceae</taxon>
        <taxon>Pelolinea</taxon>
    </lineage>
</organism>
<gene>
    <name evidence="2" type="ORF">DFR64_0417</name>
</gene>
<comment type="caution">
    <text evidence="2">The sequence shown here is derived from an EMBL/GenBank/DDBJ whole genome shotgun (WGS) entry which is preliminary data.</text>
</comment>
<feature type="transmembrane region" description="Helical" evidence="1">
    <location>
        <begin position="7"/>
        <end position="24"/>
    </location>
</feature>
<feature type="transmembrane region" description="Helical" evidence="1">
    <location>
        <begin position="63"/>
        <end position="85"/>
    </location>
</feature>
<name>A0A347ZU78_9CHLR</name>
<dbReference type="EMBL" id="QUMS01000001">
    <property type="protein sequence ID" value="REG10558.1"/>
    <property type="molecule type" value="Genomic_DNA"/>
</dbReference>
<dbReference type="AlphaFoldDB" id="A0A347ZU78"/>
<protein>
    <submittedName>
        <fullName evidence="2">Uncharacterized protein</fullName>
    </submittedName>
</protein>